<gene>
    <name evidence="1" type="ORF">OWV82_011942</name>
</gene>
<sequence length="95" mass="11048">MWFLVGGNTIRFSRVEFALITGLKFGTFPLEVNGSDWLEQTYFGKSSTFSLENLDEAFAKWDFDTIDDLDVVRLSLFYLTEQFLFGRSIRIIKKS</sequence>
<keyword evidence="1" id="KW-0645">Protease</keyword>
<comment type="caution">
    <text evidence="1">The sequence shown here is derived from an EMBL/GenBank/DDBJ whole genome shotgun (WGS) entry which is preliminary data.</text>
</comment>
<keyword evidence="1" id="KW-0378">Hydrolase</keyword>
<proteinExistence type="predicted"/>
<keyword evidence="2" id="KW-1185">Reference proteome</keyword>
<evidence type="ECO:0000313" key="2">
    <source>
        <dbReference type="Proteomes" id="UP001164539"/>
    </source>
</evidence>
<evidence type="ECO:0000313" key="1">
    <source>
        <dbReference type="EMBL" id="KAJ4717009.1"/>
    </source>
</evidence>
<dbReference type="EMBL" id="CM051399">
    <property type="protein sequence ID" value="KAJ4717009.1"/>
    <property type="molecule type" value="Genomic_DNA"/>
</dbReference>
<protein>
    <submittedName>
        <fullName evidence="1">Ulp1 protease family, C-terminal catalytic domain containing protein</fullName>
    </submittedName>
</protein>
<organism evidence="1 2">
    <name type="scientific">Melia azedarach</name>
    <name type="common">Chinaberry tree</name>
    <dbReference type="NCBI Taxonomy" id="155640"/>
    <lineage>
        <taxon>Eukaryota</taxon>
        <taxon>Viridiplantae</taxon>
        <taxon>Streptophyta</taxon>
        <taxon>Embryophyta</taxon>
        <taxon>Tracheophyta</taxon>
        <taxon>Spermatophyta</taxon>
        <taxon>Magnoliopsida</taxon>
        <taxon>eudicotyledons</taxon>
        <taxon>Gunneridae</taxon>
        <taxon>Pentapetalae</taxon>
        <taxon>rosids</taxon>
        <taxon>malvids</taxon>
        <taxon>Sapindales</taxon>
        <taxon>Meliaceae</taxon>
        <taxon>Melia</taxon>
    </lineage>
</organism>
<accession>A0ACC1Y015</accession>
<reference evidence="1 2" key="1">
    <citation type="journal article" date="2023" name="Science">
        <title>Complex scaffold remodeling in plant triterpene biosynthesis.</title>
        <authorList>
            <person name="De La Pena R."/>
            <person name="Hodgson H."/>
            <person name="Liu J.C."/>
            <person name="Stephenson M.J."/>
            <person name="Martin A.C."/>
            <person name="Owen C."/>
            <person name="Harkess A."/>
            <person name="Leebens-Mack J."/>
            <person name="Jimenez L.E."/>
            <person name="Osbourn A."/>
            <person name="Sattely E.S."/>
        </authorList>
    </citation>
    <scope>NUCLEOTIDE SEQUENCE [LARGE SCALE GENOMIC DNA]</scope>
    <source>
        <strain evidence="2">cv. JPN11</strain>
        <tissue evidence="1">Leaf</tissue>
    </source>
</reference>
<name>A0ACC1Y015_MELAZ</name>
<dbReference type="Proteomes" id="UP001164539">
    <property type="component" value="Chromosome 6"/>
</dbReference>